<dbReference type="InterPro" id="IPR012337">
    <property type="entry name" value="RNaseH-like_sf"/>
</dbReference>
<dbReference type="STRING" id="51240.A0A2I4DUW4"/>
<dbReference type="GO" id="GO:0004523">
    <property type="term" value="F:RNA-DNA hybrid ribonuclease activity"/>
    <property type="evidence" value="ECO:0007669"/>
    <property type="project" value="InterPro"/>
</dbReference>
<dbReference type="InParanoid" id="A0A2I4DUW4"/>
<dbReference type="FunFam" id="2.170.150.80:FF:000006">
    <property type="entry name" value="NAC domain-containing protein 100-like"/>
    <property type="match status" value="1"/>
</dbReference>
<keyword evidence="4" id="KW-0539">Nucleus</keyword>
<feature type="compositionally biased region" description="Polar residues" evidence="5">
    <location>
        <begin position="397"/>
        <end position="408"/>
    </location>
</feature>
<keyword evidence="1" id="KW-0805">Transcription regulation</keyword>
<accession>A0A2I4DUW4</accession>
<name>A0A2I4DUW4_JUGRE</name>
<dbReference type="RefSeq" id="XP_018810940.2">
    <property type="nucleotide sequence ID" value="XM_018955395.2"/>
</dbReference>
<feature type="region of interest" description="Disordered" evidence="5">
    <location>
        <begin position="397"/>
        <end position="416"/>
    </location>
</feature>
<dbReference type="AlphaFoldDB" id="A0A2I4DUW4"/>
<dbReference type="GO" id="GO:0006355">
    <property type="term" value="P:regulation of DNA-templated transcription"/>
    <property type="evidence" value="ECO:0007669"/>
    <property type="project" value="InterPro"/>
</dbReference>
<keyword evidence="3" id="KW-0804">Transcription</keyword>
<dbReference type="InterPro" id="IPR036397">
    <property type="entry name" value="RNaseH_sf"/>
</dbReference>
<dbReference type="KEGG" id="jre:108983678"/>
<reference evidence="8" key="1">
    <citation type="submission" date="2025-08" db="UniProtKB">
        <authorList>
            <consortium name="RefSeq"/>
        </authorList>
    </citation>
    <scope>IDENTIFICATION</scope>
    <source>
        <tissue evidence="8">Leaves</tissue>
    </source>
</reference>
<feature type="domain" description="NAC" evidence="6">
    <location>
        <begin position="241"/>
        <end position="391"/>
    </location>
</feature>
<dbReference type="Proteomes" id="UP000235220">
    <property type="component" value="Chromosome 15"/>
</dbReference>
<dbReference type="SUPFAM" id="SSF101941">
    <property type="entry name" value="NAC domain"/>
    <property type="match status" value="1"/>
</dbReference>
<evidence type="ECO:0000259" key="6">
    <source>
        <dbReference type="PROSITE" id="PS51005"/>
    </source>
</evidence>
<feature type="compositionally biased region" description="Polar residues" evidence="5">
    <location>
        <begin position="549"/>
        <end position="564"/>
    </location>
</feature>
<keyword evidence="2" id="KW-0238">DNA-binding</keyword>
<dbReference type="InterPro" id="IPR002156">
    <property type="entry name" value="RNaseH_domain"/>
</dbReference>
<sequence>MVVADAVRSVLQFGTKSDFTLLFVLSWGIWFRRNKIQMEQMVLDPMDSAGHALSLHKAFPEVRRVIFADVRNSYRWQPPPAGCFKVNVDGAIFREQRKAGVAVVLRDTHGEIVMAATKVESEVEGLATIELVAVMRGLQLCLPLGIPNLVVESDCLPLVQQLQTTADSEDSYAPDENLVAEVRHLLSRFQQVQVVHVSRWGNGVAHTLARHAWNLAHHYKKTPLAASLVMKMEERQQQQQLPPGFRFHPTDEELVTYYLNRKVSDVNFTSKAMAVVDLNKCEPWDLPGKATMGEKEWYFFNLRDRKYPTGLRTNRATAAGYWKTTGKDKEIFRAGMLVGMKKTLVFYKGRAPKGEKSNWVMHEYRQENNHNIPPLIKSTKDEWVVCRVFQKNVVKKPQQTPTLSSQAPSDDLDSPCDTNSNIVNEFGDIEMPNLNSFHANSCNGFNNISPQSCYYSDNNINVNMMNMNWAATRDHDDHQVATTDLSSSLSAWPSSLQLSSGLSMNSLLLKALQLRSYQQREATKTHDYSYMMPQGQGFSQFGSWDHDSSTSTTPNLQASSSSKGLESVLQQQQYSEQLLMDSIW</sequence>
<proteinExistence type="predicted"/>
<evidence type="ECO:0000256" key="1">
    <source>
        <dbReference type="ARBA" id="ARBA00023015"/>
    </source>
</evidence>
<dbReference type="CDD" id="cd06222">
    <property type="entry name" value="RNase_H_like"/>
    <property type="match status" value="1"/>
</dbReference>
<dbReference type="Pfam" id="PF02365">
    <property type="entry name" value="NAM"/>
    <property type="match status" value="1"/>
</dbReference>
<dbReference type="Gene3D" id="3.30.420.10">
    <property type="entry name" value="Ribonuclease H-like superfamily/Ribonuclease H"/>
    <property type="match status" value="1"/>
</dbReference>
<dbReference type="InterPro" id="IPR044730">
    <property type="entry name" value="RNase_H-like_dom_plant"/>
</dbReference>
<dbReference type="PROSITE" id="PS51005">
    <property type="entry name" value="NAC"/>
    <property type="match status" value="1"/>
</dbReference>
<gene>
    <name evidence="8" type="primary">LOC108983678</name>
</gene>
<evidence type="ECO:0000256" key="2">
    <source>
        <dbReference type="ARBA" id="ARBA00023125"/>
    </source>
</evidence>
<feature type="region of interest" description="Disordered" evidence="5">
    <location>
        <begin position="542"/>
        <end position="564"/>
    </location>
</feature>
<keyword evidence="7" id="KW-1185">Reference proteome</keyword>
<evidence type="ECO:0000256" key="4">
    <source>
        <dbReference type="ARBA" id="ARBA00023242"/>
    </source>
</evidence>
<dbReference type="PANTHER" id="PTHR31744">
    <property type="entry name" value="PROTEIN CUP-SHAPED COTYLEDON 2-RELATED"/>
    <property type="match status" value="1"/>
</dbReference>
<dbReference type="SUPFAM" id="SSF53098">
    <property type="entry name" value="Ribonuclease H-like"/>
    <property type="match status" value="1"/>
</dbReference>
<organism evidence="7 8">
    <name type="scientific">Juglans regia</name>
    <name type="common">English walnut</name>
    <dbReference type="NCBI Taxonomy" id="51240"/>
    <lineage>
        <taxon>Eukaryota</taxon>
        <taxon>Viridiplantae</taxon>
        <taxon>Streptophyta</taxon>
        <taxon>Embryophyta</taxon>
        <taxon>Tracheophyta</taxon>
        <taxon>Spermatophyta</taxon>
        <taxon>Magnoliopsida</taxon>
        <taxon>eudicotyledons</taxon>
        <taxon>Gunneridae</taxon>
        <taxon>Pentapetalae</taxon>
        <taxon>rosids</taxon>
        <taxon>fabids</taxon>
        <taxon>Fagales</taxon>
        <taxon>Juglandaceae</taxon>
        <taxon>Juglans</taxon>
    </lineage>
</organism>
<evidence type="ECO:0000256" key="3">
    <source>
        <dbReference type="ARBA" id="ARBA00023163"/>
    </source>
</evidence>
<dbReference type="OrthoDB" id="1424968at2759"/>
<evidence type="ECO:0000313" key="8">
    <source>
        <dbReference type="RefSeq" id="XP_018810940.2"/>
    </source>
</evidence>
<dbReference type="InterPro" id="IPR003441">
    <property type="entry name" value="NAC-dom"/>
</dbReference>
<evidence type="ECO:0000313" key="7">
    <source>
        <dbReference type="Proteomes" id="UP000235220"/>
    </source>
</evidence>
<dbReference type="Gene3D" id="2.170.150.80">
    <property type="entry name" value="NAC domain"/>
    <property type="match status" value="1"/>
</dbReference>
<dbReference type="PANTHER" id="PTHR31744:SF22">
    <property type="entry name" value="NAC DOMAIN CONTAINING PROTEIN 58"/>
    <property type="match status" value="1"/>
</dbReference>
<dbReference type="Pfam" id="PF13456">
    <property type="entry name" value="RVT_3"/>
    <property type="match status" value="1"/>
</dbReference>
<dbReference type="InterPro" id="IPR036093">
    <property type="entry name" value="NAC_dom_sf"/>
</dbReference>
<dbReference type="GO" id="GO:0000976">
    <property type="term" value="F:transcription cis-regulatory region binding"/>
    <property type="evidence" value="ECO:0007669"/>
    <property type="project" value="UniProtKB-ARBA"/>
</dbReference>
<protein>
    <submittedName>
        <fullName evidence="8">Uncharacterized protein LOC108983678</fullName>
    </submittedName>
</protein>
<dbReference type="GeneID" id="108983678"/>
<evidence type="ECO:0000256" key="5">
    <source>
        <dbReference type="SAM" id="MobiDB-lite"/>
    </source>
</evidence>